<feature type="transmembrane region" description="Helical" evidence="1">
    <location>
        <begin position="33"/>
        <end position="52"/>
    </location>
</feature>
<gene>
    <name evidence="2" type="ORF">CJO09_03030</name>
</gene>
<feature type="transmembrane region" description="Helical" evidence="1">
    <location>
        <begin position="6"/>
        <end position="26"/>
    </location>
</feature>
<comment type="caution">
    <text evidence="2">The sequence shown here is derived from an EMBL/GenBank/DDBJ whole genome shotgun (WGS) entry which is preliminary data.</text>
</comment>
<evidence type="ECO:0000256" key="1">
    <source>
        <dbReference type="SAM" id="Phobius"/>
    </source>
</evidence>
<dbReference type="RefSeq" id="WP_119441009.1">
    <property type="nucleotide sequence ID" value="NZ_CP170494.1"/>
</dbReference>
<proteinExistence type="predicted"/>
<keyword evidence="3" id="KW-1185">Reference proteome</keyword>
<keyword evidence="1" id="KW-1133">Transmembrane helix</keyword>
<name>A0ABX9MYZ6_9BURK</name>
<keyword evidence="1" id="KW-0812">Transmembrane</keyword>
<keyword evidence="1" id="KW-0472">Membrane</keyword>
<dbReference type="Proteomes" id="UP000266483">
    <property type="component" value="Unassembled WGS sequence"/>
</dbReference>
<evidence type="ECO:0000313" key="2">
    <source>
        <dbReference type="EMBL" id="RII84210.1"/>
    </source>
</evidence>
<organism evidence="2 3">
    <name type="scientific">Neopusillimonas maritima</name>
    <dbReference type="NCBI Taxonomy" id="2026239"/>
    <lineage>
        <taxon>Bacteria</taxon>
        <taxon>Pseudomonadati</taxon>
        <taxon>Pseudomonadota</taxon>
        <taxon>Betaproteobacteria</taxon>
        <taxon>Burkholderiales</taxon>
        <taxon>Alcaligenaceae</taxon>
        <taxon>Neopusillimonas</taxon>
    </lineage>
</organism>
<protein>
    <submittedName>
        <fullName evidence="2">Uncharacterized protein</fullName>
    </submittedName>
</protein>
<evidence type="ECO:0000313" key="3">
    <source>
        <dbReference type="Proteomes" id="UP000266483"/>
    </source>
</evidence>
<reference evidence="2 3" key="1">
    <citation type="submission" date="2017-08" db="EMBL/GenBank/DDBJ databases">
        <title>Pusillimonas indicus sp. nov., a member of the family Alcaligenaceae isolated from surface seawater.</title>
        <authorList>
            <person name="Li J."/>
        </authorList>
    </citation>
    <scope>NUCLEOTIDE SEQUENCE [LARGE SCALE GENOMIC DNA]</scope>
    <source>
        <strain evidence="2 3">17-4A</strain>
    </source>
</reference>
<sequence>MLGDYIAMLAIGVLAACIVFILGRLLRRRGRQLPRWIMPFAIGASVITYSVWNEYTWFNRMQSALPDHVVVVGTGERSMPWAPWTYLAPVVSRFVAVDTAGISRSEMRPELVRIQIFLVERWQATRTAVVAFDCNKRLRADLSATARLSAEGTLTGTQWQPVQNDTALLEVACEHRARPT</sequence>
<accession>A0ABX9MYZ6</accession>
<dbReference type="EMBL" id="NQOU01000001">
    <property type="protein sequence ID" value="RII84210.1"/>
    <property type="molecule type" value="Genomic_DNA"/>
</dbReference>